<reference evidence="2" key="1">
    <citation type="journal article" date="2014" name="Int. J. Syst. Evol. Microbiol.">
        <title>Complete genome sequence of Corynebacterium casei LMG S-19264T (=DSM 44701T), isolated from a smear-ripened cheese.</title>
        <authorList>
            <consortium name="US DOE Joint Genome Institute (JGI-PGF)"/>
            <person name="Walter F."/>
            <person name="Albersmeier A."/>
            <person name="Kalinowski J."/>
            <person name="Ruckert C."/>
        </authorList>
    </citation>
    <scope>NUCLEOTIDE SEQUENCE</scope>
    <source>
        <strain evidence="2">VKM B-2748</strain>
    </source>
</reference>
<keyword evidence="1" id="KW-1133">Transmembrane helix</keyword>
<dbReference type="Pfam" id="PF14316">
    <property type="entry name" value="DUF4381"/>
    <property type="match status" value="1"/>
</dbReference>
<evidence type="ECO:0000313" key="3">
    <source>
        <dbReference type="Proteomes" id="UP001143309"/>
    </source>
</evidence>
<dbReference type="InterPro" id="IPR025489">
    <property type="entry name" value="DUF4381"/>
</dbReference>
<dbReference type="Proteomes" id="UP001143309">
    <property type="component" value="Unassembled WGS sequence"/>
</dbReference>
<dbReference type="AlphaFoldDB" id="A0A9W6N7W6"/>
<reference evidence="2" key="2">
    <citation type="submission" date="2023-01" db="EMBL/GenBank/DDBJ databases">
        <authorList>
            <person name="Sun Q."/>
            <person name="Evtushenko L."/>
        </authorList>
    </citation>
    <scope>NUCLEOTIDE SEQUENCE</scope>
    <source>
        <strain evidence="2">VKM B-2748</strain>
    </source>
</reference>
<dbReference type="EMBL" id="BSFL01000003">
    <property type="protein sequence ID" value="GLK80938.1"/>
    <property type="molecule type" value="Genomic_DNA"/>
</dbReference>
<keyword evidence="1" id="KW-0812">Transmembrane</keyword>
<organism evidence="2 3">
    <name type="scientific">Methylopila turkensis</name>
    <dbReference type="NCBI Taxonomy" id="1437816"/>
    <lineage>
        <taxon>Bacteria</taxon>
        <taxon>Pseudomonadati</taxon>
        <taxon>Pseudomonadota</taxon>
        <taxon>Alphaproteobacteria</taxon>
        <taxon>Hyphomicrobiales</taxon>
        <taxon>Methylopilaceae</taxon>
        <taxon>Methylopila</taxon>
    </lineage>
</organism>
<evidence type="ECO:0000313" key="2">
    <source>
        <dbReference type="EMBL" id="GLK80938.1"/>
    </source>
</evidence>
<evidence type="ECO:0000256" key="1">
    <source>
        <dbReference type="SAM" id="Phobius"/>
    </source>
</evidence>
<keyword evidence="3" id="KW-1185">Reference proteome</keyword>
<proteinExistence type="predicted"/>
<keyword evidence="1" id="KW-0472">Membrane</keyword>
<accession>A0A9W6N7W6</accession>
<name>A0A9W6N7W6_9HYPH</name>
<dbReference type="RefSeq" id="WP_271201416.1">
    <property type="nucleotide sequence ID" value="NZ_BSFL01000003.1"/>
</dbReference>
<gene>
    <name evidence="2" type="ORF">GCM10008174_26790</name>
</gene>
<evidence type="ECO:0008006" key="4">
    <source>
        <dbReference type="Google" id="ProtNLM"/>
    </source>
</evidence>
<comment type="caution">
    <text evidence="2">The sequence shown here is derived from an EMBL/GenBank/DDBJ whole genome shotgun (WGS) entry which is preliminary data.</text>
</comment>
<feature type="transmembrane region" description="Helical" evidence="1">
    <location>
        <begin position="26"/>
        <end position="47"/>
    </location>
</feature>
<sequence length="150" mass="16065">MPPADELQGLRGLHLPPAAGSYWTDIGLAVALGLVLALCAALLFRLLARPRLSLRASAIAAFEDTLALPEDERRVAQAALLRRVVRTVAGEEDARRVGGEWAETLDRVFGSDLFTARGGRVFADGLYVRGAGDTAALDDELGALMRRLGR</sequence>
<protein>
    <recommendedName>
        <fullName evidence="4">DUF4381 domain-containing protein</fullName>
    </recommendedName>
</protein>